<protein>
    <submittedName>
        <fullName evidence="2">AlpA family phage regulatory protein</fullName>
    </submittedName>
</protein>
<feature type="compositionally biased region" description="Polar residues" evidence="1">
    <location>
        <begin position="82"/>
        <end position="91"/>
    </location>
</feature>
<dbReference type="InterPro" id="IPR010260">
    <property type="entry name" value="AlpA"/>
</dbReference>
<feature type="region of interest" description="Disordered" evidence="1">
    <location>
        <begin position="66"/>
        <end position="91"/>
    </location>
</feature>
<reference evidence="2 3" key="1">
    <citation type="submission" date="2024-03" db="EMBL/GenBank/DDBJ databases">
        <title>Novel species of the genus Variovorax.</title>
        <authorList>
            <person name="Liu Q."/>
            <person name="Xin Y.-H."/>
        </authorList>
    </citation>
    <scope>NUCLEOTIDE SEQUENCE [LARGE SCALE GENOMIC DNA]</scope>
    <source>
        <strain evidence="2 3">KACC 18900</strain>
    </source>
</reference>
<sequence length="91" mass="10106">MPLFADPDQVMRMPELRQAIPLSETRLRQLITLGKFPRPVRLGARAVGWRAGDVRAYLEGLAKEDAERRAGLSKKRGPAPKSLTTQRATPA</sequence>
<gene>
    <name evidence="2" type="ORF">WKW82_27685</name>
</gene>
<accession>A0ABU8WSQ4</accession>
<evidence type="ECO:0000313" key="3">
    <source>
        <dbReference type="Proteomes" id="UP001385892"/>
    </source>
</evidence>
<organism evidence="2 3">
    <name type="scientific">Variovorax rhizosphaerae</name>
    <dbReference type="NCBI Taxonomy" id="1836200"/>
    <lineage>
        <taxon>Bacteria</taxon>
        <taxon>Pseudomonadati</taxon>
        <taxon>Pseudomonadota</taxon>
        <taxon>Betaproteobacteria</taxon>
        <taxon>Burkholderiales</taxon>
        <taxon>Comamonadaceae</taxon>
        <taxon>Variovorax</taxon>
    </lineage>
</organism>
<keyword evidence="3" id="KW-1185">Reference proteome</keyword>
<evidence type="ECO:0000313" key="2">
    <source>
        <dbReference type="EMBL" id="MEJ8850449.1"/>
    </source>
</evidence>
<dbReference type="EMBL" id="JBBKZT010000015">
    <property type="protein sequence ID" value="MEJ8850449.1"/>
    <property type="molecule type" value="Genomic_DNA"/>
</dbReference>
<proteinExistence type="predicted"/>
<dbReference type="Gene3D" id="1.10.238.160">
    <property type="match status" value="1"/>
</dbReference>
<dbReference type="RefSeq" id="WP_340345795.1">
    <property type="nucleotide sequence ID" value="NZ_JBBKZT010000015.1"/>
</dbReference>
<dbReference type="Pfam" id="PF05930">
    <property type="entry name" value="Phage_AlpA"/>
    <property type="match status" value="1"/>
</dbReference>
<dbReference type="Proteomes" id="UP001385892">
    <property type="component" value="Unassembled WGS sequence"/>
</dbReference>
<evidence type="ECO:0000256" key="1">
    <source>
        <dbReference type="SAM" id="MobiDB-lite"/>
    </source>
</evidence>
<comment type="caution">
    <text evidence="2">The sequence shown here is derived from an EMBL/GenBank/DDBJ whole genome shotgun (WGS) entry which is preliminary data.</text>
</comment>
<name>A0ABU8WSQ4_9BURK</name>